<feature type="compositionally biased region" description="Basic residues" evidence="1">
    <location>
        <begin position="142"/>
        <end position="154"/>
    </location>
</feature>
<feature type="compositionally biased region" description="Basic and acidic residues" evidence="1">
    <location>
        <begin position="123"/>
        <end position="141"/>
    </location>
</feature>
<feature type="compositionally biased region" description="Polar residues" evidence="1">
    <location>
        <begin position="195"/>
        <end position="214"/>
    </location>
</feature>
<feature type="region of interest" description="Disordered" evidence="1">
    <location>
        <begin position="195"/>
        <end position="223"/>
    </location>
</feature>
<feature type="chain" id="PRO_5015173240" evidence="2">
    <location>
        <begin position="18"/>
        <end position="469"/>
    </location>
</feature>
<gene>
    <name evidence="3" type="ORF">DHEL01_v203111</name>
</gene>
<proteinExistence type="predicted"/>
<feature type="signal peptide" evidence="2">
    <location>
        <begin position="1"/>
        <end position="17"/>
    </location>
</feature>
<comment type="caution">
    <text evidence="3">The sequence shown here is derived from an EMBL/GenBank/DDBJ whole genome shotgun (WGS) entry which is preliminary data.</text>
</comment>
<reference evidence="3" key="1">
    <citation type="submission" date="2017-09" db="EMBL/GenBank/DDBJ databases">
        <title>Polyketide synthases of a Diaporthe helianthi virulent isolate.</title>
        <authorList>
            <person name="Baroncelli R."/>
        </authorList>
    </citation>
    <scope>NUCLEOTIDE SEQUENCE [LARGE SCALE GENOMIC DNA]</scope>
    <source>
        <strain evidence="3">7/96</strain>
    </source>
</reference>
<feature type="compositionally biased region" description="Low complexity" evidence="1">
    <location>
        <begin position="248"/>
        <end position="264"/>
    </location>
</feature>
<accession>A0A2P5I7P5</accession>
<sequence length="469" mass="50274">MRGKIVSILVLIWTAFGEHVEQESANQVPRSVPTQTSWSNLGPVQMEPPVALPTSLGHESMNERHGGEFYRRPESAQTEKSSSTSSHAEGYGEDASPSPVHTHSRGYSGYGDHTSRSVSSNDGYHEQSKSPHKSRDDDHSPGHGHGHNNGHGRGRPHDGHHGNRPWHTTKGPWSVTTIPTSTTFSVSRSTLVPTSISAPLPTSTSWALNSSSTGPGADRTSAGALNSSTIPAFTLRNSFTKNSSVVLTSSSPPQPTFTSSPTPSGNLTNVTAETSFPPITSAPRSTDTLTNSSHATSTPPVSILSTLPLSIFTPNATGSAVSNYTISLNTTTFIVGPSANTASSQVSLTHQKRAEAEANLSTVSLHQYDFVYAVERDSCCLNNSCLATIPSDQLQHLRMGNGVGPWGDYHISWTTVNDNQNTTIPSGQLYIDRRDSRLSFLIPPAKPCSSICHHHSQHNLRHDGDHPCD</sequence>
<keyword evidence="4" id="KW-1185">Reference proteome</keyword>
<evidence type="ECO:0000313" key="3">
    <source>
        <dbReference type="EMBL" id="POS78505.1"/>
    </source>
</evidence>
<dbReference type="AlphaFoldDB" id="A0A2P5I7P5"/>
<name>A0A2P5I7P5_DIAHE</name>
<dbReference type="OrthoDB" id="10544432at2759"/>
<feature type="region of interest" description="Disordered" evidence="1">
    <location>
        <begin position="245"/>
        <end position="300"/>
    </location>
</feature>
<feature type="compositionally biased region" description="Basic and acidic residues" evidence="1">
    <location>
        <begin position="60"/>
        <end position="74"/>
    </location>
</feature>
<feature type="compositionally biased region" description="Polar residues" evidence="1">
    <location>
        <begin position="265"/>
        <end position="300"/>
    </location>
</feature>
<evidence type="ECO:0000256" key="2">
    <source>
        <dbReference type="SAM" id="SignalP"/>
    </source>
</evidence>
<dbReference type="EMBL" id="MAVT02000181">
    <property type="protein sequence ID" value="POS78505.1"/>
    <property type="molecule type" value="Genomic_DNA"/>
</dbReference>
<organism evidence="3 4">
    <name type="scientific">Diaporthe helianthi</name>
    <dbReference type="NCBI Taxonomy" id="158607"/>
    <lineage>
        <taxon>Eukaryota</taxon>
        <taxon>Fungi</taxon>
        <taxon>Dikarya</taxon>
        <taxon>Ascomycota</taxon>
        <taxon>Pezizomycotina</taxon>
        <taxon>Sordariomycetes</taxon>
        <taxon>Sordariomycetidae</taxon>
        <taxon>Diaporthales</taxon>
        <taxon>Diaporthaceae</taxon>
        <taxon>Diaporthe</taxon>
    </lineage>
</organism>
<evidence type="ECO:0000313" key="4">
    <source>
        <dbReference type="Proteomes" id="UP000094444"/>
    </source>
</evidence>
<dbReference type="Proteomes" id="UP000094444">
    <property type="component" value="Unassembled WGS sequence"/>
</dbReference>
<keyword evidence="2" id="KW-0732">Signal</keyword>
<dbReference type="InParanoid" id="A0A2P5I7P5"/>
<protein>
    <submittedName>
        <fullName evidence="3">Uncharacterized protein</fullName>
    </submittedName>
</protein>
<feature type="compositionally biased region" description="Polar residues" evidence="1">
    <location>
        <begin position="23"/>
        <end position="42"/>
    </location>
</feature>
<feature type="region of interest" description="Disordered" evidence="1">
    <location>
        <begin position="22"/>
        <end position="177"/>
    </location>
</feature>
<evidence type="ECO:0000256" key="1">
    <source>
        <dbReference type="SAM" id="MobiDB-lite"/>
    </source>
</evidence>